<dbReference type="EMBL" id="GGEC01083579">
    <property type="protein sequence ID" value="MBX64063.1"/>
    <property type="molecule type" value="Transcribed_RNA"/>
</dbReference>
<evidence type="ECO:0000313" key="2">
    <source>
        <dbReference type="EMBL" id="MBX64063.1"/>
    </source>
</evidence>
<name>A0A2P2QAT4_RHIMU</name>
<accession>A0A2P2QAT4</accession>
<feature type="region of interest" description="Disordered" evidence="1">
    <location>
        <begin position="23"/>
        <end position="57"/>
    </location>
</feature>
<evidence type="ECO:0000256" key="1">
    <source>
        <dbReference type="SAM" id="MobiDB-lite"/>
    </source>
</evidence>
<protein>
    <submittedName>
        <fullName evidence="2">Uncharacterized protein</fullName>
    </submittedName>
</protein>
<dbReference type="AlphaFoldDB" id="A0A2P2QAT4"/>
<organism evidence="2">
    <name type="scientific">Rhizophora mucronata</name>
    <name type="common">Asiatic mangrove</name>
    <dbReference type="NCBI Taxonomy" id="61149"/>
    <lineage>
        <taxon>Eukaryota</taxon>
        <taxon>Viridiplantae</taxon>
        <taxon>Streptophyta</taxon>
        <taxon>Embryophyta</taxon>
        <taxon>Tracheophyta</taxon>
        <taxon>Spermatophyta</taxon>
        <taxon>Magnoliopsida</taxon>
        <taxon>eudicotyledons</taxon>
        <taxon>Gunneridae</taxon>
        <taxon>Pentapetalae</taxon>
        <taxon>rosids</taxon>
        <taxon>fabids</taxon>
        <taxon>Malpighiales</taxon>
        <taxon>Rhizophoraceae</taxon>
        <taxon>Rhizophora</taxon>
    </lineage>
</organism>
<proteinExistence type="predicted"/>
<sequence>MRYQFPSYYSRKEQWDSRLARLSFKPRNNHRSHGSPKPTSKACSPKQWYPATPTNFS</sequence>
<reference evidence="2" key="1">
    <citation type="submission" date="2018-02" db="EMBL/GenBank/DDBJ databases">
        <title>Rhizophora mucronata_Transcriptome.</title>
        <authorList>
            <person name="Meera S.P."/>
            <person name="Sreeshan A."/>
            <person name="Augustine A."/>
        </authorList>
    </citation>
    <scope>NUCLEOTIDE SEQUENCE</scope>
    <source>
        <tissue evidence="2">Leaf</tissue>
    </source>
</reference>